<proteinExistence type="predicted"/>
<dbReference type="SUPFAM" id="SSF55874">
    <property type="entry name" value="ATPase domain of HSP90 chaperone/DNA topoisomerase II/histidine kinase"/>
    <property type="match status" value="3"/>
</dbReference>
<evidence type="ECO:0000259" key="2">
    <source>
        <dbReference type="Pfam" id="PF25794"/>
    </source>
</evidence>
<dbReference type="InParanoid" id="K1QLA0"/>
<feature type="domain" description="Sacsin/Nov" evidence="2">
    <location>
        <begin position="1271"/>
        <end position="1515"/>
    </location>
</feature>
<feature type="region of interest" description="Disordered" evidence="1">
    <location>
        <begin position="67"/>
        <end position="91"/>
    </location>
</feature>
<feature type="compositionally biased region" description="Polar residues" evidence="1">
    <location>
        <begin position="78"/>
        <end position="91"/>
    </location>
</feature>
<dbReference type="InterPro" id="IPR036869">
    <property type="entry name" value="J_dom_sf"/>
</dbReference>
<dbReference type="InterPro" id="IPR052972">
    <property type="entry name" value="Sacsin_chaperone_reg"/>
</dbReference>
<accession>K1QLA0</accession>
<dbReference type="HOGENOM" id="CLU_000100_0_0_1"/>
<dbReference type="Pfam" id="PF25794">
    <property type="entry name" value="SACS"/>
    <property type="match status" value="3"/>
</dbReference>
<evidence type="ECO:0000313" key="3">
    <source>
        <dbReference type="EMBL" id="EKC22471.1"/>
    </source>
</evidence>
<feature type="domain" description="Sacsin/Nov" evidence="2">
    <location>
        <begin position="2299"/>
        <end position="2534"/>
    </location>
</feature>
<protein>
    <submittedName>
        <fullName evidence="3">Sacsin</fullName>
    </submittedName>
</protein>
<dbReference type="GO" id="GO:0030544">
    <property type="term" value="F:Hsp70 protein binding"/>
    <property type="evidence" value="ECO:0007669"/>
    <property type="project" value="TreeGrafter"/>
</dbReference>
<dbReference type="PANTHER" id="PTHR15600:SF42">
    <property type="entry name" value="SACSIN"/>
    <property type="match status" value="1"/>
</dbReference>
<evidence type="ECO:0000256" key="1">
    <source>
        <dbReference type="SAM" id="MobiDB-lite"/>
    </source>
</evidence>
<dbReference type="Gene3D" id="3.30.565.10">
    <property type="entry name" value="Histidine kinase-like ATPase, C-terminal domain"/>
    <property type="match status" value="2"/>
</dbReference>
<dbReference type="NCBIfam" id="NF047352">
    <property type="entry name" value="P_loop_sacsin"/>
    <property type="match status" value="3"/>
</dbReference>
<name>K1QLA0_MAGGI</name>
<dbReference type="EMBL" id="JH817345">
    <property type="protein sequence ID" value="EKC22471.1"/>
    <property type="molecule type" value="Genomic_DNA"/>
</dbReference>
<reference evidence="3" key="1">
    <citation type="journal article" date="2012" name="Nature">
        <title>The oyster genome reveals stress adaptation and complexity of shell formation.</title>
        <authorList>
            <person name="Zhang G."/>
            <person name="Fang X."/>
            <person name="Guo X."/>
            <person name="Li L."/>
            <person name="Luo R."/>
            <person name="Xu F."/>
            <person name="Yang P."/>
            <person name="Zhang L."/>
            <person name="Wang X."/>
            <person name="Qi H."/>
            <person name="Xiong Z."/>
            <person name="Que H."/>
            <person name="Xie Y."/>
            <person name="Holland P.W."/>
            <person name="Paps J."/>
            <person name="Zhu Y."/>
            <person name="Wu F."/>
            <person name="Chen Y."/>
            <person name="Wang J."/>
            <person name="Peng C."/>
            <person name="Meng J."/>
            <person name="Yang L."/>
            <person name="Liu J."/>
            <person name="Wen B."/>
            <person name="Zhang N."/>
            <person name="Huang Z."/>
            <person name="Zhu Q."/>
            <person name="Feng Y."/>
            <person name="Mount A."/>
            <person name="Hedgecock D."/>
            <person name="Xu Z."/>
            <person name="Liu Y."/>
            <person name="Domazet-Loso T."/>
            <person name="Du Y."/>
            <person name="Sun X."/>
            <person name="Zhang S."/>
            <person name="Liu B."/>
            <person name="Cheng P."/>
            <person name="Jiang X."/>
            <person name="Li J."/>
            <person name="Fan D."/>
            <person name="Wang W."/>
            <person name="Fu W."/>
            <person name="Wang T."/>
            <person name="Wang B."/>
            <person name="Zhang J."/>
            <person name="Peng Z."/>
            <person name="Li Y."/>
            <person name="Li N."/>
            <person name="Wang J."/>
            <person name="Chen M."/>
            <person name="He Y."/>
            <person name="Tan F."/>
            <person name="Song X."/>
            <person name="Zheng Q."/>
            <person name="Huang R."/>
            <person name="Yang H."/>
            <person name="Du X."/>
            <person name="Chen L."/>
            <person name="Yang M."/>
            <person name="Gaffney P.M."/>
            <person name="Wang S."/>
            <person name="Luo L."/>
            <person name="She Z."/>
            <person name="Ming Y."/>
            <person name="Huang W."/>
            <person name="Zhang S."/>
            <person name="Huang B."/>
            <person name="Zhang Y."/>
            <person name="Qu T."/>
            <person name="Ni P."/>
            <person name="Miao G."/>
            <person name="Wang J."/>
            <person name="Wang Q."/>
            <person name="Steinberg C.E."/>
            <person name="Wang H."/>
            <person name="Li N."/>
            <person name="Qian L."/>
            <person name="Zhang G."/>
            <person name="Li Y."/>
            <person name="Yang H."/>
            <person name="Liu X."/>
            <person name="Wang J."/>
            <person name="Yin Y."/>
            <person name="Wang J."/>
        </authorList>
    </citation>
    <scope>NUCLEOTIDE SEQUENCE [LARGE SCALE GENOMIC DNA]</scope>
    <source>
        <strain evidence="3">05x7-T-G4-1.051#20</strain>
    </source>
</reference>
<gene>
    <name evidence="3" type="ORF">CGI_10002191</name>
</gene>
<dbReference type="InterPro" id="IPR036890">
    <property type="entry name" value="HATPase_C_sf"/>
</dbReference>
<dbReference type="Gene3D" id="1.20.120.330">
    <property type="entry name" value="Nucleotidyltransferases domain 2"/>
    <property type="match status" value="1"/>
</dbReference>
<sequence>MFKWHPDKNPDDVPRATKVFQYIRKIIQLLEDGKNVDIDDTEEPTNRRHPWSDDFFSEFEKFYRREQENERRYQRTRSTSSPGTDGYQRYQNTYYPDPQPFTANMWLEEAKYDMRFAYQSEDRAESYFSWICFTSYQSESVVNMADDVDTESDDEIECSGMIQPPLIKQLQTILSEYPDDGQILKELIQNAEDAGASEMKILYDDRPAVQEPSTKRAPFRKYFKGPALVVYNNAEFIEADWTGIKMLYSSIKEFDKTKVGRFGLGFKSVFHITDHPVIISGDQLLVLDPHQDSSKVCQTMKLKKLHRYKKMKVEDCLKAFSGVFGFDQNTLECGHFNGTIFRFPLRQEETELSDNIYDKSKVDDLFMSFKDEAPVSLLFLKCLESITLLREENAYRTIDIGEVHYSVKIDGTTIEAVRSARNIMKSHIQVDLQSDIENSYFMTICVKDHGCDVMSKSWKEQDDDAFIIDDLFPTLLRTSDAYLNCSDDEKINLLRYLLSAGQYNALDDLALLPLRNGTYIKFDRDNTSSCEIYMVPNSKIELLVGMEDRILSPLPKDVQDIFVTIVEEDIYQIRYLQEQSFILLLKETIQKNISGDQYPIYWNISNSSLDFNWLRKVWKCIVQEFPLKLHRFQDLPLIPEKLHDKEYQLHALREDMMIGNVSENISKCLDMFCIKVLKNVPDFILDHPNLNHFVPDVSIMNVDNAIGLLAQKSTLINFIQHFNSQSSPDQKNELLYFLCKDRHNFGTDSLKVLQMMEVFSTSQGFVSIIENKNLLTREIPVPYPSEVIQTLESNIIHFAKQLGAYELRDTEIFSNVLKSVLDKKFNTEQVNNIMKFIIENKIYELDETLYQLVRKVPFVTTESNEQKTAQELFDPQDDIVQKIISDRSQFPSPSISSKGLKVLRKFGLKSRKQVAPEDIYYASKTVHESSITNNINAEIKSKQCAIVTILAEREELFTEHMQTLDASLENVLMDMEIVQPLQTLTSYLPNLSWYRCNHIFCKPSKVYNGKYGDLVGFVAPVISPDTSPILIQKFGWNKKPDLEIVLQQHSLYVDNYKEEYKSEYLLPIKRLYTYLAEICVSVINVNIKVDKVWMGEGFVKPNQICIDRSSDDIDLKPYLVPLPKEFQTNDMKCLAERLGCRKQQTTECLISILHSLKSKYQTYDALSTCILPDMDIIIRILNKLKNVPGIEEMGVPIPIHSKDKIKLEFRAAKECNYCNAEWLKELAEEDGELMFFVHEDVSSDTAAKLGVPSLTENLLSETEGIQEWGQKEPLTRRIKNLLKDYKDGFVVPKELVQNADDAKATKICFLYDERENKDCRTRLIDENMASCQGPALWAFNDALFSQKDLENITKLSGATKANDLTKVGKFGLGFCSVYNLTDVPSFITGSNMVIFDPHAKYIGKAVKRNNPGLKIDLTATKNKILIRRMKNQFKPFNGIFGCNLDTENPSFTGTLFRFPFRTNEQAVNSEISNKTYDEQEIKSMIQLFVKNVGNIILFTQHVKEIEFYHLPKESLTNNPILLHRVCRNENSSFDSNILQQFGSAMKNYQQDWRKCPEHVTQISLVTILTEATKQCRLFCKLKKDTSEAKWIISWASGTTVTLDMGGNMSHKGVLPLASTAMYLKENADILTCSPLKETPEGFYKESHIFCYLPLPVISPLPLHVNGSFAVSSNRRQLSSSTTDDKNDFENEWNAALLSDAVVNAYIHLIESLNDIKILCEQYETIWPIVNKTHQCNLYNAFYKMFYVSIVQRDSKVFCGKKRWLPLSQCIFLDLDLQESVIGEIATVAATKYRENEQVFLISLKKQIVGGYIEMFGTLPEEIQSKIISFEDFFLDIFLKNIDDEFWTLEMIKNLVQFALEKRNKNICSQMETMKCIPTSPNGTLKMPKELVKRYGKVASLFCEEDERFPVKEFETYQIQSLLESMGMMTNELSDGLLIERITSVVHIAKKCIKCSIEKCSCILAYIQEGKSLNHDVIHTIKNIPFLPTLQKPKDWLFPWFLDKNNSGTISTTCLKHQNENHKCFLAKPADIYMDNIMTLVGCQGLIINLKLLTVSLSPRNVLREVGVMYTVQYSTVIQQLETICQNVNPESLPEASKQLLGNICRDIYSYLDNACRKKPLEEIKNLKNVPCLLIDDAFVRPNQTAFTIPVGCSPKLYGLDRIQWKRNEYFLKQIAVKKTFEKEDVLSVLNEMREGNKGVLDEKSLVLACNLVELLANVLKKATPSEELKDICIPDENGVLSPIRTLCRDDSILLRKGKSLKFIHPRIRGKDAETLGVQSKISGSLVQNYIMKLKPFGQKEELSDRIKRILQQYPVSEAVLKEMLQNADDANASEVMFITDFNTYKTEKTFESKWHPLQGPALLVYNNSYFTDDDIAGIQHLGRGSKGDDPTKTGQYGVGFNAVYHITDVPSFLSKSPDKDCDTLCVMDPHCKYAPGADENSPGARFIDLDDLRKSFPDVFTCYHENTLLQSSGTLFRLPLRNMTFAKNSDLSKKIVTEESIQEMLKNLESDMQKSLLFLRNVRKITIASITNGKLIEHACTTLVISEEDQMCKSAFDKYVVEKGTQFKKRKEIFNMEQKDVQYNVTLRNNSHKDSRWCITQTFGFNSETRIPDSVQDAFDDDELGLLPQGGVAMPLDTFALEQASAFCFLPLPCETGLTMHVNGHFSLDNESRRGLWKDDKKAYRTEWNNLLLCHIIAPIYAKAMESLQKIIGLDSPRRGHAVVMHDKIKKFHSFFPNIEKASGYYWRDFVRAVYNVIAKKQMRMFLSYRCIDQTDLEVVCFSLHEDNGNVLFVDTTKNNQDDEIIVISKNLGAKLVDTPSWVCASIESAEITLNKFHPKKLLGFLKSSSCKIKCLIENHRQLELKTSCLKTVRNVQICIEFCMKSENFFNNIEGIPLCLLETGYLVKFSFQQPVLLTSFPGLIPTSKSKLLHHELHYLLQNQELKCIEKLNIQRFVELLPFDIDYDLYRHKICQWNPNQSGIPNKIWLRSLWIFLQREMGDTRDQTQLKRILHPILPWTIIPTIRVCGKRLFGFVNEVKHELFPLENATQVINLSTFQSTLKESLKKLNLPSLNNDILPSTLPLHHLVCSQSRIEDVLECLFVHRHMIEKAAEKALVAWQYNEDAKRVSRSENLSHLAQSCPEDLRQLATQLQNLTQGPQKTMYPDDSNHQPSKLYNKAQAIRASKLANQIIDKVDEFL</sequence>
<dbReference type="Gene3D" id="1.10.287.110">
    <property type="entry name" value="DnaJ domain"/>
    <property type="match status" value="1"/>
</dbReference>
<organism evidence="3">
    <name type="scientific">Magallana gigas</name>
    <name type="common">Pacific oyster</name>
    <name type="synonym">Crassostrea gigas</name>
    <dbReference type="NCBI Taxonomy" id="29159"/>
    <lineage>
        <taxon>Eukaryota</taxon>
        <taxon>Metazoa</taxon>
        <taxon>Spiralia</taxon>
        <taxon>Lophotrochozoa</taxon>
        <taxon>Mollusca</taxon>
        <taxon>Bivalvia</taxon>
        <taxon>Autobranchia</taxon>
        <taxon>Pteriomorphia</taxon>
        <taxon>Ostreida</taxon>
        <taxon>Ostreoidea</taxon>
        <taxon>Ostreidae</taxon>
        <taxon>Magallana</taxon>
    </lineage>
</organism>
<dbReference type="PANTHER" id="PTHR15600">
    <property type="entry name" value="SACSIN"/>
    <property type="match status" value="1"/>
</dbReference>
<dbReference type="InterPro" id="IPR058210">
    <property type="entry name" value="SACS/Nov_dom"/>
</dbReference>
<feature type="domain" description="Sacsin/Nov" evidence="2">
    <location>
        <begin position="164"/>
        <end position="390"/>
    </location>
</feature>